<dbReference type="AlphaFoldDB" id="A0A075HXY6"/>
<name>A0A075HXY6_9EURY</name>
<dbReference type="EMBL" id="KF901116">
    <property type="protein sequence ID" value="AIF18643.1"/>
    <property type="molecule type" value="Genomic_DNA"/>
</dbReference>
<sequence length="280" mass="31669">MQMTPVEPEKGEGWAASIQDPFLVDKLTDFRDWFGALELGRLETEDIVGIVNEIELARDALGLSDGQGVDELNPYIGSDAFFRQRREARGLDPRGSGRTQEEWESVLSAAEDARDEYVENAKRGRGWAYYVLEDGLVCGFERSNSGGIVDTWVSRITDYEQNDASVGSDRIRDYEAFCLEILSRGGTRVIASETFDLELALTQLVKAEKINLRWELLDDIDIQHDMARLAIRYGGNDRLIDFVRILEPEKREFRTPLEPDGCMVEDAKHSYGIANPESVH</sequence>
<proteinExistence type="predicted"/>
<protein>
    <submittedName>
        <fullName evidence="1">Uncharacterized protein</fullName>
    </submittedName>
</protein>
<accession>A0A075HXY6</accession>
<evidence type="ECO:0000313" key="1">
    <source>
        <dbReference type="EMBL" id="AIF18643.1"/>
    </source>
</evidence>
<organism evidence="1">
    <name type="scientific">uncultured marine group II/III euryarchaeote KM3_83_G03</name>
    <dbReference type="NCBI Taxonomy" id="1456522"/>
    <lineage>
        <taxon>Archaea</taxon>
        <taxon>Methanobacteriati</taxon>
        <taxon>Methanobacteriota</taxon>
        <taxon>environmental samples</taxon>
    </lineage>
</organism>
<reference evidence="1" key="1">
    <citation type="journal article" date="2014" name="Genome Biol. Evol.">
        <title>Pangenome evidence for extensive interdomain horizontal transfer affecting lineage core and shell genes in uncultured planktonic thaumarchaeota and euryarchaeota.</title>
        <authorList>
            <person name="Deschamps P."/>
            <person name="Zivanovic Y."/>
            <person name="Moreira D."/>
            <person name="Rodriguez-Valera F."/>
            <person name="Lopez-Garcia P."/>
        </authorList>
    </citation>
    <scope>NUCLEOTIDE SEQUENCE</scope>
</reference>